<evidence type="ECO:0000256" key="9">
    <source>
        <dbReference type="ARBA" id="ARBA00022833"/>
    </source>
</evidence>
<dbReference type="InterPro" id="IPR001650">
    <property type="entry name" value="Helicase_C-like"/>
</dbReference>
<keyword evidence="14" id="KW-0413">Isomerase</keyword>
<dbReference type="InterPro" id="IPR011545">
    <property type="entry name" value="DEAD/DEAH_box_helicase_dom"/>
</dbReference>
<evidence type="ECO:0000256" key="10">
    <source>
        <dbReference type="ARBA" id="ARBA00022840"/>
    </source>
</evidence>
<dbReference type="InterPro" id="IPR044876">
    <property type="entry name" value="HRDC_dom_sf"/>
</dbReference>
<dbReference type="GO" id="GO:0006281">
    <property type="term" value="P:DNA repair"/>
    <property type="evidence" value="ECO:0007669"/>
    <property type="project" value="UniProtKB-KW"/>
</dbReference>
<evidence type="ECO:0000256" key="11">
    <source>
        <dbReference type="ARBA" id="ARBA00023125"/>
    </source>
</evidence>
<dbReference type="Pfam" id="PF09382">
    <property type="entry name" value="RQC"/>
    <property type="match status" value="1"/>
</dbReference>
<keyword evidence="13" id="KW-0234">DNA repair</keyword>
<dbReference type="Proteomes" id="UP000223559">
    <property type="component" value="Chromosome"/>
</dbReference>
<keyword evidence="4" id="KW-0479">Metal-binding</keyword>
<dbReference type="PROSITE" id="PS51192">
    <property type="entry name" value="HELICASE_ATP_BIND_1"/>
    <property type="match status" value="1"/>
</dbReference>
<dbReference type="InterPro" id="IPR014001">
    <property type="entry name" value="Helicase_ATP-bd"/>
</dbReference>
<dbReference type="GO" id="GO:0043590">
    <property type="term" value="C:bacterial nucleoid"/>
    <property type="evidence" value="ECO:0007669"/>
    <property type="project" value="TreeGrafter"/>
</dbReference>
<reference evidence="17 18" key="1">
    <citation type="submission" date="2016-10" db="EMBL/GenBank/DDBJ databases">
        <title>The whole genome sequencing and assembly of L. cotyniformis subsp. torquens DSM 20004 strain.</title>
        <authorList>
            <person name="Park M.-K."/>
            <person name="Lee Y.-J."/>
            <person name="Yi H."/>
            <person name="Bahn Y.-S."/>
            <person name="Kim J.F."/>
            <person name="Lee D.-W."/>
        </authorList>
    </citation>
    <scope>NUCLEOTIDE SEQUENCE [LARGE SCALE GENOMIC DNA]</scope>
    <source>
        <strain evidence="17 18">DSM 20004</strain>
    </source>
</reference>
<dbReference type="InterPro" id="IPR002121">
    <property type="entry name" value="HRDC_dom"/>
</dbReference>
<dbReference type="Pfam" id="PF00270">
    <property type="entry name" value="DEAD"/>
    <property type="match status" value="1"/>
</dbReference>
<evidence type="ECO:0000256" key="12">
    <source>
        <dbReference type="ARBA" id="ARBA00023172"/>
    </source>
</evidence>
<dbReference type="Gene3D" id="3.40.50.300">
    <property type="entry name" value="P-loop containing nucleotide triphosphate hydrolases"/>
    <property type="match status" value="2"/>
</dbReference>
<dbReference type="Pfam" id="PF16124">
    <property type="entry name" value="RecQ_Zn_bind"/>
    <property type="match status" value="1"/>
</dbReference>
<dbReference type="GO" id="GO:0005524">
    <property type="term" value="F:ATP binding"/>
    <property type="evidence" value="ECO:0007669"/>
    <property type="project" value="UniProtKB-KW"/>
</dbReference>
<keyword evidence="18" id="KW-1185">Reference proteome</keyword>
<dbReference type="InterPro" id="IPR032284">
    <property type="entry name" value="RecQ_Zn-bd"/>
</dbReference>
<evidence type="ECO:0000256" key="13">
    <source>
        <dbReference type="ARBA" id="ARBA00023204"/>
    </source>
</evidence>
<dbReference type="InterPro" id="IPR036390">
    <property type="entry name" value="WH_DNA-bd_sf"/>
</dbReference>
<dbReference type="GO" id="GO:0009432">
    <property type="term" value="P:SOS response"/>
    <property type="evidence" value="ECO:0007669"/>
    <property type="project" value="UniProtKB-UniRule"/>
</dbReference>
<dbReference type="EC" id="5.6.2.4" evidence="16"/>
<keyword evidence="12" id="KW-0233">DNA recombination</keyword>
<keyword evidence="10" id="KW-0067">ATP-binding</keyword>
<dbReference type="SMART" id="SM00341">
    <property type="entry name" value="HRDC"/>
    <property type="match status" value="1"/>
</dbReference>
<dbReference type="Pfam" id="PF00570">
    <property type="entry name" value="HRDC"/>
    <property type="match status" value="1"/>
</dbReference>
<dbReference type="PANTHER" id="PTHR13710">
    <property type="entry name" value="DNA HELICASE RECQ FAMILY MEMBER"/>
    <property type="match status" value="1"/>
</dbReference>
<evidence type="ECO:0000256" key="3">
    <source>
        <dbReference type="ARBA" id="ARBA00005446"/>
    </source>
</evidence>
<dbReference type="SUPFAM" id="SSF52540">
    <property type="entry name" value="P-loop containing nucleoside triphosphate hydrolases"/>
    <property type="match status" value="1"/>
</dbReference>
<evidence type="ECO:0000256" key="14">
    <source>
        <dbReference type="ARBA" id="ARBA00023235"/>
    </source>
</evidence>
<dbReference type="InterPro" id="IPR036388">
    <property type="entry name" value="WH-like_DNA-bd_sf"/>
</dbReference>
<evidence type="ECO:0000313" key="18">
    <source>
        <dbReference type="Proteomes" id="UP000223559"/>
    </source>
</evidence>
<dbReference type="SMART" id="SM00956">
    <property type="entry name" value="RQC"/>
    <property type="match status" value="1"/>
</dbReference>
<evidence type="ECO:0000256" key="7">
    <source>
        <dbReference type="ARBA" id="ARBA00022801"/>
    </source>
</evidence>
<dbReference type="InterPro" id="IPR006293">
    <property type="entry name" value="DNA_helicase_ATP-dep_RecQ_bac"/>
</dbReference>
<dbReference type="NCBIfam" id="TIGR01389">
    <property type="entry name" value="recQ"/>
    <property type="match status" value="1"/>
</dbReference>
<keyword evidence="5" id="KW-0547">Nucleotide-binding</keyword>
<comment type="similarity">
    <text evidence="3">Belongs to the helicase family. RecQ subfamily.</text>
</comment>
<dbReference type="GO" id="GO:0006310">
    <property type="term" value="P:DNA recombination"/>
    <property type="evidence" value="ECO:0007669"/>
    <property type="project" value="UniProtKB-UniRule"/>
</dbReference>
<dbReference type="GO" id="GO:0006260">
    <property type="term" value="P:DNA replication"/>
    <property type="evidence" value="ECO:0007669"/>
    <property type="project" value="InterPro"/>
</dbReference>
<evidence type="ECO:0000256" key="15">
    <source>
        <dbReference type="ARBA" id="ARBA00034617"/>
    </source>
</evidence>
<dbReference type="InterPro" id="IPR027417">
    <property type="entry name" value="P-loop_NTPase"/>
</dbReference>
<dbReference type="GO" id="GO:0043138">
    <property type="term" value="F:3'-5' DNA helicase activity"/>
    <property type="evidence" value="ECO:0007669"/>
    <property type="project" value="UniProtKB-EC"/>
</dbReference>
<dbReference type="GO" id="GO:0003677">
    <property type="term" value="F:DNA binding"/>
    <property type="evidence" value="ECO:0007669"/>
    <property type="project" value="UniProtKB-KW"/>
</dbReference>
<dbReference type="GO" id="GO:0046872">
    <property type="term" value="F:metal ion binding"/>
    <property type="evidence" value="ECO:0007669"/>
    <property type="project" value="UniProtKB-KW"/>
</dbReference>
<dbReference type="OrthoDB" id="9763310at2"/>
<evidence type="ECO:0000256" key="16">
    <source>
        <dbReference type="NCBIfam" id="TIGR01389"/>
    </source>
</evidence>
<keyword evidence="9" id="KW-0862">Zinc</keyword>
<dbReference type="PROSITE" id="PS50967">
    <property type="entry name" value="HRDC"/>
    <property type="match status" value="1"/>
</dbReference>
<dbReference type="SMART" id="SM00487">
    <property type="entry name" value="DEXDc"/>
    <property type="match status" value="1"/>
</dbReference>
<sequence length="590" mass="65691">MDAATILKTKFGYTQFRHGQKLVIDKLMAGENVLALMPTGGGKSLCYQIPALLFSGLTLVISPLISLMKDQVDALNENAIPATFINSTLTYAEIDQRLDMAARGEVKLLYLSPERLEMADFMAELNQLKIDLVAIDEAHCISQWGHDFRPSYLQVTARLQELRSDPVLVALTATATERVATDIRQRLGIAAENEVKTGFARNNLALQVVKGQDRDRYMLDYLKLNAHESGIIYASTRKEVTRLTTLFQQHDLSVTMYHAGLSEEVRRQNQEDFLYDRKLVMVATNAFGMGIDKSNVRFVIHAQAPGSLEAYYQEAGRAGRDGLPSEAILLYRPSDIQLQRFFIERSDMADAPRQQEYLKLQALMQYANTQGCLQQAILQYFGEKAEPCGRCGNCLDQREAVDITVTAQKVLSCVYRMHENFGKKLVTQVLTGANNQRVRELDFTKLSTYGLLKGQTQKEVGSLIDFLTAAGYLQASGGQYPVLTVTASGAEVLRGQQQVLRKTAVATQAAQPENDALFEKLRQLRSELAQAQKVPPFVIFSDRTLHEMCARLPQNTSELLEVKGVGEHKAEQYGAAFLEILATAGTANEI</sequence>
<gene>
    <name evidence="17" type="ORF">LC20004_10510</name>
</gene>
<keyword evidence="7" id="KW-0378">Hydrolase</keyword>
<evidence type="ECO:0000256" key="1">
    <source>
        <dbReference type="ARBA" id="ARBA00001946"/>
    </source>
</evidence>
<accession>A0A2D1KQ94</accession>
<dbReference type="GO" id="GO:0009378">
    <property type="term" value="F:four-way junction helicase activity"/>
    <property type="evidence" value="ECO:0007669"/>
    <property type="project" value="TreeGrafter"/>
</dbReference>
<proteinExistence type="inferred from homology"/>
<evidence type="ECO:0000256" key="6">
    <source>
        <dbReference type="ARBA" id="ARBA00022763"/>
    </source>
</evidence>
<dbReference type="PROSITE" id="PS51194">
    <property type="entry name" value="HELICASE_CTER"/>
    <property type="match status" value="1"/>
</dbReference>
<dbReference type="SMART" id="SM00490">
    <property type="entry name" value="HELICc"/>
    <property type="match status" value="1"/>
</dbReference>
<evidence type="ECO:0000256" key="8">
    <source>
        <dbReference type="ARBA" id="ARBA00022806"/>
    </source>
</evidence>
<dbReference type="SUPFAM" id="SSF46785">
    <property type="entry name" value="Winged helix' DNA-binding domain"/>
    <property type="match status" value="1"/>
</dbReference>
<dbReference type="NCBIfam" id="TIGR00614">
    <property type="entry name" value="recQ_fam"/>
    <property type="match status" value="1"/>
</dbReference>
<organism evidence="17 18">
    <name type="scientific">Loigolactobacillus coryniformis subsp. torquens DSM 20004 = KCTC 3535</name>
    <dbReference type="NCBI Taxonomy" id="1423822"/>
    <lineage>
        <taxon>Bacteria</taxon>
        <taxon>Bacillati</taxon>
        <taxon>Bacillota</taxon>
        <taxon>Bacilli</taxon>
        <taxon>Lactobacillales</taxon>
        <taxon>Lactobacillaceae</taxon>
        <taxon>Loigolactobacillus</taxon>
    </lineage>
</organism>
<protein>
    <recommendedName>
        <fullName evidence="16">DNA helicase RecQ</fullName>
        <ecNumber evidence="16">5.6.2.4</ecNumber>
    </recommendedName>
</protein>
<dbReference type="FunFam" id="3.40.50.300:FF:000296">
    <property type="entry name" value="ATP-dependent DNA helicase RecQ"/>
    <property type="match status" value="1"/>
</dbReference>
<evidence type="ECO:0000313" key="17">
    <source>
        <dbReference type="EMBL" id="ATO44293.1"/>
    </source>
</evidence>
<dbReference type="GO" id="GO:0016787">
    <property type="term" value="F:hydrolase activity"/>
    <property type="evidence" value="ECO:0007669"/>
    <property type="project" value="UniProtKB-KW"/>
</dbReference>
<keyword evidence="6" id="KW-0227">DNA damage</keyword>
<dbReference type="InterPro" id="IPR018982">
    <property type="entry name" value="RQC_domain"/>
</dbReference>
<dbReference type="GO" id="GO:0030894">
    <property type="term" value="C:replisome"/>
    <property type="evidence" value="ECO:0007669"/>
    <property type="project" value="TreeGrafter"/>
</dbReference>
<dbReference type="CDD" id="cd17920">
    <property type="entry name" value="DEXHc_RecQ"/>
    <property type="match status" value="1"/>
</dbReference>
<keyword evidence="8 17" id="KW-0347">Helicase</keyword>
<dbReference type="Gene3D" id="1.10.150.80">
    <property type="entry name" value="HRDC domain"/>
    <property type="match status" value="1"/>
</dbReference>
<evidence type="ECO:0000256" key="4">
    <source>
        <dbReference type="ARBA" id="ARBA00022723"/>
    </source>
</evidence>
<dbReference type="SUPFAM" id="SSF47819">
    <property type="entry name" value="HRDC-like"/>
    <property type="match status" value="1"/>
</dbReference>
<dbReference type="Gene3D" id="1.10.10.10">
    <property type="entry name" value="Winged helix-like DNA-binding domain superfamily/Winged helix DNA-binding domain"/>
    <property type="match status" value="1"/>
</dbReference>
<dbReference type="InterPro" id="IPR010997">
    <property type="entry name" value="HRDC-like_sf"/>
</dbReference>
<name>A0A2D1KQ94_9LACO</name>
<dbReference type="AlphaFoldDB" id="A0A2D1KQ94"/>
<dbReference type="FunFam" id="1.10.150.80:FF:000002">
    <property type="entry name" value="ATP-dependent DNA helicase RecQ"/>
    <property type="match status" value="1"/>
</dbReference>
<comment type="catalytic activity">
    <reaction evidence="15">
        <text>Couples ATP hydrolysis with the unwinding of duplex DNA by translocating in the 3'-5' direction.</text>
        <dbReference type="EC" id="5.6.2.4"/>
    </reaction>
</comment>
<dbReference type="InterPro" id="IPR004589">
    <property type="entry name" value="DNA_helicase_ATP-dep_RecQ"/>
</dbReference>
<evidence type="ECO:0000256" key="2">
    <source>
        <dbReference type="ARBA" id="ARBA00001947"/>
    </source>
</evidence>
<dbReference type="EMBL" id="CP017697">
    <property type="protein sequence ID" value="ATO44293.1"/>
    <property type="molecule type" value="Genomic_DNA"/>
</dbReference>
<comment type="cofactor">
    <cofactor evidence="1">
        <name>Mg(2+)</name>
        <dbReference type="ChEBI" id="CHEBI:18420"/>
    </cofactor>
</comment>
<dbReference type="PANTHER" id="PTHR13710:SF105">
    <property type="entry name" value="ATP-DEPENDENT DNA HELICASE Q1"/>
    <property type="match status" value="1"/>
</dbReference>
<dbReference type="KEGG" id="lcy:LC20004_10510"/>
<keyword evidence="11" id="KW-0238">DNA-binding</keyword>
<dbReference type="RefSeq" id="WP_010014753.1">
    <property type="nucleotide sequence ID" value="NZ_AEOS01000337.1"/>
</dbReference>
<dbReference type="GO" id="GO:0005737">
    <property type="term" value="C:cytoplasm"/>
    <property type="evidence" value="ECO:0007669"/>
    <property type="project" value="TreeGrafter"/>
</dbReference>
<dbReference type="Pfam" id="PF00271">
    <property type="entry name" value="Helicase_C"/>
    <property type="match status" value="1"/>
</dbReference>
<evidence type="ECO:0000256" key="5">
    <source>
        <dbReference type="ARBA" id="ARBA00022741"/>
    </source>
</evidence>
<comment type="cofactor">
    <cofactor evidence="2">
        <name>Zn(2+)</name>
        <dbReference type="ChEBI" id="CHEBI:29105"/>
    </cofactor>
</comment>